<evidence type="ECO:0000313" key="9">
    <source>
        <dbReference type="Proteomes" id="UP000243459"/>
    </source>
</evidence>
<evidence type="ECO:0000256" key="3">
    <source>
        <dbReference type="ARBA" id="ARBA00023125"/>
    </source>
</evidence>
<keyword evidence="9" id="KW-1185">Reference proteome</keyword>
<proteinExistence type="predicted"/>
<evidence type="ECO:0000256" key="2">
    <source>
        <dbReference type="ARBA" id="ARBA00023015"/>
    </source>
</evidence>
<keyword evidence="4" id="KW-0804">Transcription</keyword>
<dbReference type="EMBL" id="CM007387">
    <property type="protein sequence ID" value="ONK62707.1"/>
    <property type="molecule type" value="Genomic_DNA"/>
</dbReference>
<dbReference type="PANTHER" id="PTHR31282">
    <property type="entry name" value="WRKY TRANSCRIPTION FACTOR 21-RELATED"/>
    <property type="match status" value="1"/>
</dbReference>
<dbReference type="InterPro" id="IPR003657">
    <property type="entry name" value="WRKY_dom"/>
</dbReference>
<name>A0A5P1EBY3_ASPOF</name>
<dbReference type="Pfam" id="PF03106">
    <property type="entry name" value="WRKY"/>
    <property type="match status" value="1"/>
</dbReference>
<keyword evidence="2" id="KW-0805">Transcription regulation</keyword>
<feature type="region of interest" description="Disordered" evidence="6">
    <location>
        <begin position="101"/>
        <end position="129"/>
    </location>
</feature>
<feature type="domain" description="WRKY" evidence="7">
    <location>
        <begin position="142"/>
        <end position="210"/>
    </location>
</feature>
<dbReference type="PROSITE" id="PS50811">
    <property type="entry name" value="WRKY"/>
    <property type="match status" value="1"/>
</dbReference>
<dbReference type="SMART" id="SM00774">
    <property type="entry name" value="WRKY"/>
    <property type="match status" value="1"/>
</dbReference>
<keyword evidence="5" id="KW-0539">Nucleus</keyword>
<comment type="subcellular location">
    <subcellularLocation>
        <location evidence="1">Nucleus</location>
    </subcellularLocation>
</comment>
<keyword evidence="3" id="KW-0238">DNA-binding</keyword>
<gene>
    <name evidence="8" type="ORF">A4U43_C07F7180</name>
</gene>
<organism evidence="8 9">
    <name type="scientific">Asparagus officinalis</name>
    <name type="common">Garden asparagus</name>
    <dbReference type="NCBI Taxonomy" id="4686"/>
    <lineage>
        <taxon>Eukaryota</taxon>
        <taxon>Viridiplantae</taxon>
        <taxon>Streptophyta</taxon>
        <taxon>Embryophyta</taxon>
        <taxon>Tracheophyta</taxon>
        <taxon>Spermatophyta</taxon>
        <taxon>Magnoliopsida</taxon>
        <taxon>Liliopsida</taxon>
        <taxon>Asparagales</taxon>
        <taxon>Asparagaceae</taxon>
        <taxon>Asparagoideae</taxon>
        <taxon>Asparagus</taxon>
    </lineage>
</organism>
<sequence>MDRAISQILDACKLTHELEASLPHLANQHPSLLKTSCENIVAAFNNAIHEINTQQQQIQAMDFFSPRSIEEHNNPFPLGFDAGCEMPFLGVSGGEAVVDGSSASSAFGRRPGGGSTGQRQSRKRRENRGMTTVRVPAVRTGNMENPPDDGYTWRKYGQKDILGSRFPRSYFRCTHKSFYGCDAKKQVQRLDEDPYTYEVTYCGDHTCHTSTTPLVLPSLLTNNDPQPQTSALMFDAIAQIPQVPPSTSIQLGSTWFDAGRDEAGAGQVVGPSECPVADLADVMFNSGSSGSSMDAIFSLRQQHDQSWPKDNEE</sequence>
<evidence type="ECO:0000259" key="7">
    <source>
        <dbReference type="PROSITE" id="PS50811"/>
    </source>
</evidence>
<evidence type="ECO:0000256" key="4">
    <source>
        <dbReference type="ARBA" id="ARBA00023163"/>
    </source>
</evidence>
<dbReference type="AlphaFoldDB" id="A0A5P1EBY3"/>
<dbReference type="OMA" id="HTCHMSA"/>
<evidence type="ECO:0000256" key="6">
    <source>
        <dbReference type="SAM" id="MobiDB-lite"/>
    </source>
</evidence>
<evidence type="ECO:0000256" key="1">
    <source>
        <dbReference type="ARBA" id="ARBA00004123"/>
    </source>
</evidence>
<accession>A0A5P1EBY3</accession>
<evidence type="ECO:0000256" key="5">
    <source>
        <dbReference type="ARBA" id="ARBA00023242"/>
    </source>
</evidence>
<dbReference type="Proteomes" id="UP000243459">
    <property type="component" value="Chromosome 7"/>
</dbReference>
<dbReference type="GO" id="GO:0043565">
    <property type="term" value="F:sequence-specific DNA binding"/>
    <property type="evidence" value="ECO:0007669"/>
    <property type="project" value="InterPro"/>
</dbReference>
<reference evidence="9" key="1">
    <citation type="journal article" date="2017" name="Nat. Commun.">
        <title>The asparagus genome sheds light on the origin and evolution of a young Y chromosome.</title>
        <authorList>
            <person name="Harkess A."/>
            <person name="Zhou J."/>
            <person name="Xu C."/>
            <person name="Bowers J.E."/>
            <person name="Van der Hulst R."/>
            <person name="Ayyampalayam S."/>
            <person name="Mercati F."/>
            <person name="Riccardi P."/>
            <person name="McKain M.R."/>
            <person name="Kakrana A."/>
            <person name="Tang H."/>
            <person name="Ray J."/>
            <person name="Groenendijk J."/>
            <person name="Arikit S."/>
            <person name="Mathioni S.M."/>
            <person name="Nakano M."/>
            <person name="Shan H."/>
            <person name="Telgmann-Rauber A."/>
            <person name="Kanno A."/>
            <person name="Yue Z."/>
            <person name="Chen H."/>
            <person name="Li W."/>
            <person name="Chen Y."/>
            <person name="Xu X."/>
            <person name="Zhang Y."/>
            <person name="Luo S."/>
            <person name="Chen H."/>
            <person name="Gao J."/>
            <person name="Mao Z."/>
            <person name="Pires J.C."/>
            <person name="Luo M."/>
            <person name="Kudrna D."/>
            <person name="Wing R.A."/>
            <person name="Meyers B.C."/>
            <person name="Yi K."/>
            <person name="Kong H."/>
            <person name="Lavrijsen P."/>
            <person name="Sunseri F."/>
            <person name="Falavigna A."/>
            <person name="Ye Y."/>
            <person name="Leebens-Mack J.H."/>
            <person name="Chen G."/>
        </authorList>
    </citation>
    <scope>NUCLEOTIDE SEQUENCE [LARGE SCALE GENOMIC DNA]</scope>
    <source>
        <strain evidence="9">cv. DH0086</strain>
    </source>
</reference>
<dbReference type="InterPro" id="IPR044810">
    <property type="entry name" value="WRKY_plant"/>
</dbReference>
<evidence type="ECO:0000313" key="8">
    <source>
        <dbReference type="EMBL" id="ONK62707.1"/>
    </source>
</evidence>
<dbReference type="OrthoDB" id="684963at2759"/>
<dbReference type="InterPro" id="IPR036576">
    <property type="entry name" value="WRKY_dom_sf"/>
</dbReference>
<dbReference type="GO" id="GO:0003700">
    <property type="term" value="F:DNA-binding transcription factor activity"/>
    <property type="evidence" value="ECO:0007669"/>
    <property type="project" value="InterPro"/>
</dbReference>
<dbReference type="GO" id="GO:0005634">
    <property type="term" value="C:nucleus"/>
    <property type="evidence" value="ECO:0007669"/>
    <property type="project" value="UniProtKB-SubCell"/>
</dbReference>
<dbReference type="Gramene" id="ONK62707">
    <property type="protein sequence ID" value="ONK62707"/>
    <property type="gene ID" value="A4U43_C07F7180"/>
</dbReference>
<protein>
    <recommendedName>
        <fullName evidence="7">WRKY domain-containing protein</fullName>
    </recommendedName>
</protein>
<dbReference type="Gene3D" id="2.20.25.80">
    <property type="entry name" value="WRKY domain"/>
    <property type="match status" value="1"/>
</dbReference>
<dbReference type="SUPFAM" id="SSF118290">
    <property type="entry name" value="WRKY DNA-binding domain"/>
    <property type="match status" value="1"/>
</dbReference>